<dbReference type="PROSITE" id="PS50045">
    <property type="entry name" value="SIGMA54_INTERACT_4"/>
    <property type="match status" value="1"/>
</dbReference>
<evidence type="ECO:0000313" key="9">
    <source>
        <dbReference type="Proteomes" id="UP000317355"/>
    </source>
</evidence>
<dbReference type="Gene3D" id="3.40.50.300">
    <property type="entry name" value="P-loop containing nucleotide triphosphate hydrolases"/>
    <property type="match status" value="1"/>
</dbReference>
<dbReference type="PROSITE" id="PS50110">
    <property type="entry name" value="RESPONSE_REGULATORY"/>
    <property type="match status" value="1"/>
</dbReference>
<dbReference type="GO" id="GO:0000160">
    <property type="term" value="P:phosphorelay signal transduction system"/>
    <property type="evidence" value="ECO:0007669"/>
    <property type="project" value="InterPro"/>
</dbReference>
<protein>
    <submittedName>
        <fullName evidence="8">Sigma-54-dependent Fis family transcriptional regulator</fullName>
    </submittedName>
</protein>
<dbReference type="Pfam" id="PF02954">
    <property type="entry name" value="HTH_8"/>
    <property type="match status" value="1"/>
</dbReference>
<dbReference type="InterPro" id="IPR003593">
    <property type="entry name" value="AAA+_ATPase"/>
</dbReference>
<keyword evidence="2" id="KW-0067">ATP-binding</keyword>
<dbReference type="InterPro" id="IPR001789">
    <property type="entry name" value="Sig_transdc_resp-reg_receiver"/>
</dbReference>
<feature type="domain" description="Sigma-54 factor interaction" evidence="6">
    <location>
        <begin position="143"/>
        <end position="371"/>
    </location>
</feature>
<dbReference type="Gene3D" id="3.40.50.2300">
    <property type="match status" value="1"/>
</dbReference>
<dbReference type="InterPro" id="IPR002197">
    <property type="entry name" value="HTH_Fis"/>
</dbReference>
<dbReference type="Gene3D" id="1.10.8.60">
    <property type="match status" value="1"/>
</dbReference>
<dbReference type="PROSITE" id="PS00688">
    <property type="entry name" value="SIGMA54_INTERACT_3"/>
    <property type="match status" value="1"/>
</dbReference>
<dbReference type="SUPFAM" id="SSF46689">
    <property type="entry name" value="Homeodomain-like"/>
    <property type="match status" value="1"/>
</dbReference>
<evidence type="ECO:0000259" key="6">
    <source>
        <dbReference type="PROSITE" id="PS50045"/>
    </source>
</evidence>
<name>A0A558DFR4_9GAMM</name>
<dbReference type="GO" id="GO:0006355">
    <property type="term" value="P:regulation of DNA-templated transcription"/>
    <property type="evidence" value="ECO:0007669"/>
    <property type="project" value="InterPro"/>
</dbReference>
<dbReference type="InterPro" id="IPR011006">
    <property type="entry name" value="CheY-like_superfamily"/>
</dbReference>
<reference evidence="8 9" key="1">
    <citation type="submission" date="2019-07" db="EMBL/GenBank/DDBJ databases">
        <title>The pathways for chlorine oxyanion respiration interact through the shared metabolite chlorate.</title>
        <authorList>
            <person name="Barnum T.P."/>
            <person name="Cheng Y."/>
            <person name="Hill K.A."/>
            <person name="Lucas L.N."/>
            <person name="Carlson H.K."/>
            <person name="Coates J.D."/>
        </authorList>
    </citation>
    <scope>NUCLEOTIDE SEQUENCE [LARGE SCALE GENOMIC DNA]</scope>
    <source>
        <strain evidence="8">BK-3</strain>
    </source>
</reference>
<evidence type="ECO:0000256" key="3">
    <source>
        <dbReference type="ARBA" id="ARBA00023015"/>
    </source>
</evidence>
<feature type="modified residue" description="4-aspartylphosphate" evidence="5">
    <location>
        <position position="53"/>
    </location>
</feature>
<dbReference type="Gene3D" id="1.10.10.60">
    <property type="entry name" value="Homeodomain-like"/>
    <property type="match status" value="1"/>
</dbReference>
<evidence type="ECO:0000256" key="5">
    <source>
        <dbReference type="PROSITE-ProRule" id="PRU00169"/>
    </source>
</evidence>
<dbReference type="CDD" id="cd00009">
    <property type="entry name" value="AAA"/>
    <property type="match status" value="1"/>
</dbReference>
<dbReference type="Pfam" id="PF00158">
    <property type="entry name" value="Sigma54_activat"/>
    <property type="match status" value="1"/>
</dbReference>
<comment type="caution">
    <text evidence="8">The sequence shown here is derived from an EMBL/GenBank/DDBJ whole genome shotgun (WGS) entry which is preliminary data.</text>
</comment>
<dbReference type="PROSITE" id="PS00675">
    <property type="entry name" value="SIGMA54_INTERACT_1"/>
    <property type="match status" value="1"/>
</dbReference>
<evidence type="ECO:0000259" key="7">
    <source>
        <dbReference type="PROSITE" id="PS50110"/>
    </source>
</evidence>
<dbReference type="Proteomes" id="UP000317355">
    <property type="component" value="Unassembled WGS sequence"/>
</dbReference>
<keyword evidence="5" id="KW-0597">Phosphoprotein</keyword>
<dbReference type="GO" id="GO:0043565">
    <property type="term" value="F:sequence-specific DNA binding"/>
    <property type="evidence" value="ECO:0007669"/>
    <property type="project" value="InterPro"/>
</dbReference>
<keyword evidence="1" id="KW-0547">Nucleotide-binding</keyword>
<dbReference type="GO" id="GO:0005524">
    <property type="term" value="F:ATP binding"/>
    <property type="evidence" value="ECO:0007669"/>
    <property type="project" value="UniProtKB-KW"/>
</dbReference>
<dbReference type="SMART" id="SM00382">
    <property type="entry name" value="AAA"/>
    <property type="match status" value="1"/>
</dbReference>
<dbReference type="InterPro" id="IPR058031">
    <property type="entry name" value="AAA_lid_NorR"/>
</dbReference>
<dbReference type="InterPro" id="IPR025662">
    <property type="entry name" value="Sigma_54_int_dom_ATP-bd_1"/>
</dbReference>
<evidence type="ECO:0000256" key="2">
    <source>
        <dbReference type="ARBA" id="ARBA00022840"/>
    </source>
</evidence>
<dbReference type="SUPFAM" id="SSF52172">
    <property type="entry name" value="CheY-like"/>
    <property type="match status" value="1"/>
</dbReference>
<feature type="domain" description="Response regulatory" evidence="7">
    <location>
        <begin position="4"/>
        <end position="118"/>
    </location>
</feature>
<dbReference type="PANTHER" id="PTHR32071">
    <property type="entry name" value="TRANSCRIPTIONAL REGULATORY PROTEIN"/>
    <property type="match status" value="1"/>
</dbReference>
<organism evidence="8 9">
    <name type="scientific">Sedimenticola thiotaurini</name>
    <dbReference type="NCBI Taxonomy" id="1543721"/>
    <lineage>
        <taxon>Bacteria</taxon>
        <taxon>Pseudomonadati</taxon>
        <taxon>Pseudomonadota</taxon>
        <taxon>Gammaproteobacteria</taxon>
        <taxon>Chromatiales</taxon>
        <taxon>Sedimenticolaceae</taxon>
        <taxon>Sedimenticola</taxon>
    </lineage>
</organism>
<sequence>MTNRLLIIEDDDSLNQMLQLHFEEQGFLVEGVNRCDQGLEKLKQSAYNLLLLDQQLPDGKGIDLLKRISDESLDQTVIMMTGQHDLELAIEAIKLGAADFIHKPIKISELQHVVDRVLENQRLSREVKALKPDDLEPKAHQELIGRGESMLKVSKEIALSAGSNATVLITGESGTGKEVVARLVHNHSGVTGPFVAINCAAIVDTLLESELFGHEKGAFTGATDRKQGKFELAQDGSLFLDEIGELAAPLQAKLLRVLQEQTLERVGGSQQIKTNARIIAATNRDLFKEAAEGRFREDLAYRLKVVSIHLPPLRDRLEDIPLLAEALISRIARKIHKPAAQLTDATLAALKGYRWPGNVRELENLLTQAMVHTRGNVLTPDLLLFKQPTPGRAESPSSGADNGLVVRTLDQVEAEHIQRVLDYTHGHKGKSCEILAISRPALDRKIKKYDLTLP</sequence>
<evidence type="ECO:0000313" key="8">
    <source>
        <dbReference type="EMBL" id="TVT59875.1"/>
    </source>
</evidence>
<dbReference type="Pfam" id="PF25601">
    <property type="entry name" value="AAA_lid_14"/>
    <property type="match status" value="1"/>
</dbReference>
<dbReference type="FunFam" id="3.40.50.300:FF:000006">
    <property type="entry name" value="DNA-binding transcriptional regulator NtrC"/>
    <property type="match status" value="1"/>
</dbReference>
<proteinExistence type="predicted"/>
<gene>
    <name evidence="8" type="ORF">FHK82_02535</name>
</gene>
<keyword evidence="4" id="KW-0804">Transcription</keyword>
<accession>A0A558DFR4</accession>
<evidence type="ECO:0000256" key="1">
    <source>
        <dbReference type="ARBA" id="ARBA00022741"/>
    </source>
</evidence>
<dbReference type="SMART" id="SM00448">
    <property type="entry name" value="REC"/>
    <property type="match status" value="1"/>
</dbReference>
<dbReference type="InterPro" id="IPR025944">
    <property type="entry name" value="Sigma_54_int_dom_CS"/>
</dbReference>
<evidence type="ECO:0000256" key="4">
    <source>
        <dbReference type="ARBA" id="ARBA00023163"/>
    </source>
</evidence>
<dbReference type="AlphaFoldDB" id="A0A558DFR4"/>
<keyword evidence="3" id="KW-0805">Transcription regulation</keyword>
<dbReference type="Pfam" id="PF00072">
    <property type="entry name" value="Response_reg"/>
    <property type="match status" value="1"/>
</dbReference>
<dbReference type="SUPFAM" id="SSF52540">
    <property type="entry name" value="P-loop containing nucleoside triphosphate hydrolases"/>
    <property type="match status" value="1"/>
</dbReference>
<dbReference type="InterPro" id="IPR027417">
    <property type="entry name" value="P-loop_NTPase"/>
</dbReference>
<dbReference type="EMBL" id="VMRY01000003">
    <property type="protein sequence ID" value="TVT59875.1"/>
    <property type="molecule type" value="Genomic_DNA"/>
</dbReference>
<dbReference type="InterPro" id="IPR009057">
    <property type="entry name" value="Homeodomain-like_sf"/>
</dbReference>
<dbReference type="InterPro" id="IPR002078">
    <property type="entry name" value="Sigma_54_int"/>
</dbReference>
<dbReference type="STRING" id="1543721.AAY24_12275"/>